<reference evidence="2" key="1">
    <citation type="journal article" date="2024" name="IScience">
        <title>Strigolactones Initiate the Formation of Haustorium-like Structures in Castilleja.</title>
        <authorList>
            <person name="Buerger M."/>
            <person name="Peterson D."/>
            <person name="Chory J."/>
        </authorList>
    </citation>
    <scope>NUCLEOTIDE SEQUENCE [LARGE SCALE GENOMIC DNA]</scope>
</reference>
<comment type="caution">
    <text evidence="1">The sequence shown here is derived from an EMBL/GenBank/DDBJ whole genome shotgun (WGS) entry which is preliminary data.</text>
</comment>
<evidence type="ECO:0000313" key="2">
    <source>
        <dbReference type="Proteomes" id="UP001632038"/>
    </source>
</evidence>
<name>A0ABD3DT30_9LAMI</name>
<gene>
    <name evidence="1" type="ORF">CASFOL_010091</name>
</gene>
<dbReference type="AlphaFoldDB" id="A0ABD3DT30"/>
<dbReference type="Proteomes" id="UP001632038">
    <property type="component" value="Unassembled WGS sequence"/>
</dbReference>
<protein>
    <submittedName>
        <fullName evidence="1">Uncharacterized protein</fullName>
    </submittedName>
</protein>
<accession>A0ABD3DT30</accession>
<proteinExistence type="predicted"/>
<dbReference type="EMBL" id="JAVIJP010000013">
    <property type="protein sequence ID" value="KAL3644911.1"/>
    <property type="molecule type" value="Genomic_DNA"/>
</dbReference>
<sequence>MTSSNRVILLATFCLLAVFIFSLGKRWLRNITVSPKPEAHAKRIETVLSGAKVERRPSACLEVVNAKLVVHIVHPDILPGWRARHNKTMKGTLINK</sequence>
<organism evidence="1 2">
    <name type="scientific">Castilleja foliolosa</name>
    <dbReference type="NCBI Taxonomy" id="1961234"/>
    <lineage>
        <taxon>Eukaryota</taxon>
        <taxon>Viridiplantae</taxon>
        <taxon>Streptophyta</taxon>
        <taxon>Embryophyta</taxon>
        <taxon>Tracheophyta</taxon>
        <taxon>Spermatophyta</taxon>
        <taxon>Magnoliopsida</taxon>
        <taxon>eudicotyledons</taxon>
        <taxon>Gunneridae</taxon>
        <taxon>Pentapetalae</taxon>
        <taxon>asterids</taxon>
        <taxon>lamiids</taxon>
        <taxon>Lamiales</taxon>
        <taxon>Orobanchaceae</taxon>
        <taxon>Pedicularideae</taxon>
        <taxon>Castillejinae</taxon>
        <taxon>Castilleja</taxon>
    </lineage>
</organism>
<evidence type="ECO:0000313" key="1">
    <source>
        <dbReference type="EMBL" id="KAL3644911.1"/>
    </source>
</evidence>
<keyword evidence="2" id="KW-1185">Reference proteome</keyword>